<keyword evidence="2" id="KW-1185">Reference proteome</keyword>
<dbReference type="GeneID" id="27712765"/>
<dbReference type="OrthoDB" id="4137602at2759"/>
<evidence type="ECO:0000313" key="1">
    <source>
        <dbReference type="EMBL" id="KIX97566.1"/>
    </source>
</evidence>
<evidence type="ECO:0000313" key="2">
    <source>
        <dbReference type="Proteomes" id="UP000053411"/>
    </source>
</evidence>
<proteinExistence type="predicted"/>
<sequence>MVILTTITTTTTSAEPNIDKERKVLHKELRRMRRFYKGTTDEDDLYIRFLAAHNKQLDLLLTGARRRLQARFQGMTIEQAMQGELLRSVGTALGMLHVMVWYIMAANNDEQHLRRLYVWAYMRRYQLVTEGLGVLSGFSLRLSHQPLEDSQRQWDEAVEFYTWCEAEAPKYRHKEGLEANVPVLEVDEAQEKQKKRFAARLRALHLPKPKSFSKLLMNRANNGKK</sequence>
<accession>A0A0D2IKL2</accession>
<reference evidence="1 2" key="1">
    <citation type="submission" date="2015-01" db="EMBL/GenBank/DDBJ databases">
        <title>The Genome Sequence of Fonsecaea multimorphosa CBS 102226.</title>
        <authorList>
            <consortium name="The Broad Institute Genomics Platform"/>
            <person name="Cuomo C."/>
            <person name="de Hoog S."/>
            <person name="Gorbushina A."/>
            <person name="Stielow B."/>
            <person name="Teixiera M."/>
            <person name="Abouelleil A."/>
            <person name="Chapman S.B."/>
            <person name="Priest M."/>
            <person name="Young S.K."/>
            <person name="Wortman J."/>
            <person name="Nusbaum C."/>
            <person name="Birren B."/>
        </authorList>
    </citation>
    <scope>NUCLEOTIDE SEQUENCE [LARGE SCALE GENOMIC DNA]</scope>
    <source>
        <strain evidence="1 2">CBS 102226</strain>
    </source>
</reference>
<organism evidence="1 2">
    <name type="scientific">Fonsecaea multimorphosa CBS 102226</name>
    <dbReference type="NCBI Taxonomy" id="1442371"/>
    <lineage>
        <taxon>Eukaryota</taxon>
        <taxon>Fungi</taxon>
        <taxon>Dikarya</taxon>
        <taxon>Ascomycota</taxon>
        <taxon>Pezizomycotina</taxon>
        <taxon>Eurotiomycetes</taxon>
        <taxon>Chaetothyriomycetidae</taxon>
        <taxon>Chaetothyriales</taxon>
        <taxon>Herpotrichiellaceae</taxon>
        <taxon>Fonsecaea</taxon>
    </lineage>
</organism>
<dbReference type="Proteomes" id="UP000053411">
    <property type="component" value="Unassembled WGS sequence"/>
</dbReference>
<dbReference type="AlphaFoldDB" id="A0A0D2IKL2"/>
<gene>
    <name evidence="1" type="ORF">Z520_07019</name>
</gene>
<name>A0A0D2IKL2_9EURO</name>
<dbReference type="EMBL" id="KN848074">
    <property type="protein sequence ID" value="KIX97566.1"/>
    <property type="molecule type" value="Genomic_DNA"/>
</dbReference>
<dbReference type="RefSeq" id="XP_016631689.1">
    <property type="nucleotide sequence ID" value="XM_016777518.1"/>
</dbReference>
<protein>
    <submittedName>
        <fullName evidence="1">Uncharacterized protein</fullName>
    </submittedName>
</protein>
<dbReference type="VEuPathDB" id="FungiDB:Z520_07019"/>